<accession>A0A1M5ZP32</accession>
<protein>
    <recommendedName>
        <fullName evidence="2">DUF547 domain-containing protein</fullName>
    </recommendedName>
</protein>
<feature type="chain" id="PRO_5012409596" description="DUF547 domain-containing protein" evidence="1">
    <location>
        <begin position="27"/>
        <end position="267"/>
    </location>
</feature>
<organism evidence="4 5">
    <name type="scientific">Leeuwenhoekiella palythoae</name>
    <dbReference type="NCBI Taxonomy" id="573501"/>
    <lineage>
        <taxon>Bacteria</taxon>
        <taxon>Pseudomonadati</taxon>
        <taxon>Bacteroidota</taxon>
        <taxon>Flavobacteriia</taxon>
        <taxon>Flavobacteriales</taxon>
        <taxon>Flavobacteriaceae</taxon>
        <taxon>Leeuwenhoekiella</taxon>
    </lineage>
</organism>
<reference evidence="5" key="1">
    <citation type="submission" date="2016-11" db="EMBL/GenBank/DDBJ databases">
        <authorList>
            <person name="Varghese N."/>
            <person name="Submissions S."/>
        </authorList>
    </citation>
    <scope>NUCLEOTIDE SEQUENCE [LARGE SCALE GENOMIC DNA]</scope>
    <source>
        <strain evidence="5">DSM 19859</strain>
    </source>
</reference>
<reference evidence="4" key="2">
    <citation type="submission" date="2016-11" db="EMBL/GenBank/DDBJ databases">
        <authorList>
            <person name="Jaros S."/>
            <person name="Januszkiewicz K."/>
            <person name="Wedrychowicz H."/>
        </authorList>
    </citation>
    <scope>NUCLEOTIDE SEQUENCE [LARGE SCALE GENOMIC DNA]</scope>
    <source>
        <strain evidence="4">DSM 19859</strain>
    </source>
</reference>
<keyword evidence="6" id="KW-1185">Reference proteome</keyword>
<evidence type="ECO:0000313" key="5">
    <source>
        <dbReference type="Proteomes" id="UP000184240"/>
    </source>
</evidence>
<dbReference type="PANTHER" id="PTHR46361">
    <property type="entry name" value="ELECTRON CARRIER/ PROTEIN DISULFIDE OXIDOREDUCTASE"/>
    <property type="match status" value="1"/>
</dbReference>
<dbReference type="Proteomes" id="UP000290037">
    <property type="component" value="Unassembled WGS sequence"/>
</dbReference>
<dbReference type="InterPro" id="IPR006869">
    <property type="entry name" value="DUF547"/>
</dbReference>
<proteinExistence type="predicted"/>
<reference evidence="3 6" key="3">
    <citation type="submission" date="2018-07" db="EMBL/GenBank/DDBJ databases">
        <title>Leeuwenhoekiella genomics.</title>
        <authorList>
            <person name="Tahon G."/>
            <person name="Willems A."/>
        </authorList>
    </citation>
    <scope>NUCLEOTIDE SEQUENCE [LARGE SCALE GENOMIC DNA]</scope>
    <source>
        <strain evidence="3 6">LMG 24856</strain>
    </source>
</reference>
<feature type="signal peptide" evidence="1">
    <location>
        <begin position="1"/>
        <end position="26"/>
    </location>
</feature>
<dbReference type="EMBL" id="FQXT01000007">
    <property type="protein sequence ID" value="SHI25889.1"/>
    <property type="molecule type" value="Genomic_DNA"/>
</dbReference>
<name>A0A1M5ZP32_9FLAO</name>
<sequence>MYLLMKRICLLLIIALSLHSCNLLSAAGITSGGQPTKETPDKLTSTTANSAENVDHSAWDALLKKHVNADGMVDYKGFNKDRGALNKYLTQLSSYTPNSDWSVQELLAYYINLYNAYTVDLILNNYPVESIKDIDGAWTRSIVPVGNKKLALGGIENGVLRKMNEPRIHFAINCASMSCPKLLDEAYTAGKINEQLDRATKEFINSDKNEIGKNSVKLSSIFDWYKKDFITTETPTIIDYVNQFSTTKINAGASVSYKNYDWSLNEQ</sequence>
<keyword evidence="1" id="KW-0732">Signal</keyword>
<dbReference type="STRING" id="573501.SAMN04487999_3306"/>
<dbReference type="PANTHER" id="PTHR46361:SF3">
    <property type="entry name" value="ELECTRON CARRIER_ PROTEIN DISULFIDE OXIDOREDUCTASE"/>
    <property type="match status" value="1"/>
</dbReference>
<dbReference type="Proteomes" id="UP000184240">
    <property type="component" value="Unassembled WGS sequence"/>
</dbReference>
<evidence type="ECO:0000313" key="4">
    <source>
        <dbReference type="EMBL" id="SHI25889.1"/>
    </source>
</evidence>
<dbReference type="AlphaFoldDB" id="A0A1M5ZP32"/>
<evidence type="ECO:0000256" key="1">
    <source>
        <dbReference type="SAM" id="SignalP"/>
    </source>
</evidence>
<feature type="domain" description="DUF547" evidence="2">
    <location>
        <begin position="99"/>
        <end position="204"/>
    </location>
</feature>
<gene>
    <name evidence="3" type="ORF">DSM01_3099</name>
    <name evidence="4" type="ORF">SAMN04487999_3306</name>
</gene>
<evidence type="ECO:0000259" key="2">
    <source>
        <dbReference type="Pfam" id="PF04784"/>
    </source>
</evidence>
<dbReference type="OrthoDB" id="526867at2"/>
<dbReference type="EMBL" id="QOVN01000008">
    <property type="protein sequence ID" value="RXG27289.1"/>
    <property type="molecule type" value="Genomic_DNA"/>
</dbReference>
<evidence type="ECO:0000313" key="3">
    <source>
        <dbReference type="EMBL" id="RXG27289.1"/>
    </source>
</evidence>
<dbReference type="RefSeq" id="WP_128755750.1">
    <property type="nucleotide sequence ID" value="NZ_FQXT01000007.1"/>
</dbReference>
<evidence type="ECO:0000313" key="6">
    <source>
        <dbReference type="Proteomes" id="UP000290037"/>
    </source>
</evidence>
<dbReference type="Pfam" id="PF04784">
    <property type="entry name" value="DUF547"/>
    <property type="match status" value="1"/>
</dbReference>